<feature type="non-terminal residue" evidence="1">
    <location>
        <position position="1"/>
    </location>
</feature>
<dbReference type="Gene3D" id="3.30.70.1990">
    <property type="match status" value="1"/>
</dbReference>
<protein>
    <submittedName>
        <fullName evidence="1">Amine oxidase</fullName>
    </submittedName>
</protein>
<gene>
    <name evidence="1" type="ORF">CI238_13223</name>
</gene>
<proteinExistence type="predicted"/>
<dbReference type="SUPFAM" id="SSF51905">
    <property type="entry name" value="FAD/NAD(P)-binding domain"/>
    <property type="match status" value="1"/>
</dbReference>
<sequence>LEINRRSVALRLGMYKSERKLAALQNPFPSIDPFFSCTPTITMFARFIAFFHVLSLGAATVISPSHVKTVIQRDVVILGGGASGAHAAVLLRDSGKTIAVVEKQDHLGGHVASYTDPITRKLYDYGVNSYTDSGKALEFFARFNITVQSPVRRPLVTINADFNTGRVTNYSAPASADTTTALEKYLAICEMYKSMITPSYANFPNTTAGIPEDLLLKFSDFVEKYNLRAAVPRIFQVTGLGMGNLANQTTLYVMQAFDADLTRSLLGKVSSFVPVSGRKQDLYDAIAKLLGDDVFLSSMAIETHRTDEGVEVLVRGADGQLTLIRAKKLLIAFEPTLANLEGIDIDAKEKAVFSRWEWSHVHVGVVSHPSLRNGSSLANQDPSKWLFLPETPSVGRFDDLGDGYFRVLVTGPPDYNSCKAKSLVNRSLEKLADAGTISSLDAERIEYKAWSDHGPMHLRVSASDISDGRITYQYELQGHRGTYYTGASYCAQFTTRVWEYNSRFLVPKLLAGP</sequence>
<organism evidence="1 2">
    <name type="scientific">Colletotrichum incanum</name>
    <name type="common">Soybean anthracnose fungus</name>
    <dbReference type="NCBI Taxonomy" id="1573173"/>
    <lineage>
        <taxon>Eukaryota</taxon>
        <taxon>Fungi</taxon>
        <taxon>Dikarya</taxon>
        <taxon>Ascomycota</taxon>
        <taxon>Pezizomycotina</taxon>
        <taxon>Sordariomycetes</taxon>
        <taxon>Hypocreomycetidae</taxon>
        <taxon>Glomerellales</taxon>
        <taxon>Glomerellaceae</taxon>
        <taxon>Colletotrichum</taxon>
        <taxon>Colletotrichum spaethianum species complex</taxon>
    </lineage>
</organism>
<comment type="caution">
    <text evidence="1">The sequence shown here is derived from an EMBL/GenBank/DDBJ whole genome shotgun (WGS) entry which is preliminary data.</text>
</comment>
<dbReference type="AlphaFoldDB" id="A0A161VWT6"/>
<accession>A0A161VWT6</accession>
<dbReference type="Gene3D" id="1.10.405.20">
    <property type="match status" value="1"/>
</dbReference>
<dbReference type="STRING" id="1573173.A0A161VWT6"/>
<name>A0A161VWT6_COLIC</name>
<evidence type="ECO:0000313" key="1">
    <source>
        <dbReference type="EMBL" id="KZL63103.1"/>
    </source>
</evidence>
<dbReference type="EMBL" id="LFIW01002885">
    <property type="protein sequence ID" value="KZL63103.1"/>
    <property type="molecule type" value="Genomic_DNA"/>
</dbReference>
<evidence type="ECO:0000313" key="2">
    <source>
        <dbReference type="Proteomes" id="UP000076584"/>
    </source>
</evidence>
<keyword evidence="2" id="KW-1185">Reference proteome</keyword>
<dbReference type="Gene3D" id="3.50.50.60">
    <property type="entry name" value="FAD/NAD(P)-binding domain"/>
    <property type="match status" value="1"/>
</dbReference>
<reference evidence="1 2" key="1">
    <citation type="submission" date="2015-06" db="EMBL/GenBank/DDBJ databases">
        <title>Survival trade-offs in plant roots during colonization by closely related pathogenic and mutualistic fungi.</title>
        <authorList>
            <person name="Hacquard S."/>
            <person name="Kracher B."/>
            <person name="Hiruma K."/>
            <person name="Weinman A."/>
            <person name="Muench P."/>
            <person name="Garrido Oter R."/>
            <person name="Ver Loren van Themaat E."/>
            <person name="Dallerey J.-F."/>
            <person name="Damm U."/>
            <person name="Henrissat B."/>
            <person name="Lespinet O."/>
            <person name="Thon M."/>
            <person name="Kemen E."/>
            <person name="McHardy A.C."/>
            <person name="Schulze-Lefert P."/>
            <person name="O'Connell R.J."/>
        </authorList>
    </citation>
    <scope>NUCLEOTIDE SEQUENCE [LARGE SCALE GENOMIC DNA]</scope>
    <source>
        <strain evidence="1 2">MAFF 238704</strain>
    </source>
</reference>
<dbReference type="InterPro" id="IPR036188">
    <property type="entry name" value="FAD/NAD-bd_sf"/>
</dbReference>
<dbReference type="Pfam" id="PF13450">
    <property type="entry name" value="NAD_binding_8"/>
    <property type="match status" value="1"/>
</dbReference>
<dbReference type="Proteomes" id="UP000076584">
    <property type="component" value="Unassembled WGS sequence"/>
</dbReference>